<evidence type="ECO:0000256" key="3">
    <source>
        <dbReference type="ARBA" id="ARBA00012239"/>
    </source>
</evidence>
<evidence type="ECO:0000256" key="4">
    <source>
        <dbReference type="ARBA" id="ARBA00022679"/>
    </source>
</evidence>
<dbReference type="SUPFAM" id="SSF53383">
    <property type="entry name" value="PLP-dependent transferases"/>
    <property type="match status" value="1"/>
</dbReference>
<keyword evidence="4" id="KW-0808">Transferase</keyword>
<dbReference type="Gene3D" id="3.40.640.10">
    <property type="entry name" value="Type I PLP-dependent aspartate aminotransferase-like (Major domain)"/>
    <property type="match status" value="1"/>
</dbReference>
<dbReference type="InterPro" id="IPR015422">
    <property type="entry name" value="PyrdxlP-dep_Trfase_small"/>
</dbReference>
<dbReference type="PANTHER" id="PTHR43586:SF8">
    <property type="entry name" value="CYSTEINE DESULFURASE 1, CHLOROPLASTIC"/>
    <property type="match status" value="1"/>
</dbReference>
<dbReference type="InterPro" id="IPR015424">
    <property type="entry name" value="PyrdxlP-dep_Trfase"/>
</dbReference>
<proteinExistence type="inferred from homology"/>
<dbReference type="NCBIfam" id="TIGR01979">
    <property type="entry name" value="sufS"/>
    <property type="match status" value="1"/>
</dbReference>
<name>A0A381UPT4_9ZZZZ</name>
<protein>
    <recommendedName>
        <fullName evidence="3">cysteine desulfurase</fullName>
        <ecNumber evidence="3">2.8.1.7</ecNumber>
    </recommendedName>
</protein>
<accession>A0A381UPT4</accession>
<evidence type="ECO:0000256" key="5">
    <source>
        <dbReference type="ARBA" id="ARBA00022898"/>
    </source>
</evidence>
<evidence type="ECO:0000256" key="2">
    <source>
        <dbReference type="ARBA" id="ARBA00010447"/>
    </source>
</evidence>
<dbReference type="InterPro" id="IPR020578">
    <property type="entry name" value="Aminotrans_V_PyrdxlP_BS"/>
</dbReference>
<dbReference type="Pfam" id="PF00266">
    <property type="entry name" value="Aminotran_5"/>
    <property type="match status" value="1"/>
</dbReference>
<evidence type="ECO:0000256" key="1">
    <source>
        <dbReference type="ARBA" id="ARBA00001933"/>
    </source>
</evidence>
<gene>
    <name evidence="8" type="ORF">METZ01_LOCUS83026</name>
</gene>
<evidence type="ECO:0000313" key="8">
    <source>
        <dbReference type="EMBL" id="SVA30172.1"/>
    </source>
</evidence>
<evidence type="ECO:0000259" key="7">
    <source>
        <dbReference type="Pfam" id="PF00266"/>
    </source>
</evidence>
<dbReference type="InterPro" id="IPR000192">
    <property type="entry name" value="Aminotrans_V_dom"/>
</dbReference>
<dbReference type="GO" id="GO:0030170">
    <property type="term" value="F:pyridoxal phosphate binding"/>
    <property type="evidence" value="ECO:0007669"/>
    <property type="project" value="InterPro"/>
</dbReference>
<dbReference type="Gene3D" id="3.90.1150.10">
    <property type="entry name" value="Aspartate Aminotransferase, domain 1"/>
    <property type="match status" value="1"/>
</dbReference>
<dbReference type="InterPro" id="IPR016454">
    <property type="entry name" value="Cysteine_dSase"/>
</dbReference>
<dbReference type="PIRSF" id="PIRSF005572">
    <property type="entry name" value="NifS"/>
    <property type="match status" value="1"/>
</dbReference>
<dbReference type="InterPro" id="IPR015421">
    <property type="entry name" value="PyrdxlP-dep_Trfase_major"/>
</dbReference>
<comment type="cofactor">
    <cofactor evidence="1">
        <name>pyridoxal 5'-phosphate</name>
        <dbReference type="ChEBI" id="CHEBI:597326"/>
    </cofactor>
</comment>
<dbReference type="AlphaFoldDB" id="A0A381UPT4"/>
<dbReference type="EC" id="2.8.1.7" evidence="3"/>
<evidence type="ECO:0000256" key="6">
    <source>
        <dbReference type="ARBA" id="ARBA00050776"/>
    </source>
</evidence>
<dbReference type="PROSITE" id="PS00595">
    <property type="entry name" value="AA_TRANSFER_CLASS_5"/>
    <property type="match status" value="1"/>
</dbReference>
<dbReference type="CDD" id="cd06453">
    <property type="entry name" value="SufS_like"/>
    <property type="match status" value="1"/>
</dbReference>
<organism evidence="8">
    <name type="scientific">marine metagenome</name>
    <dbReference type="NCBI Taxonomy" id="408172"/>
    <lineage>
        <taxon>unclassified sequences</taxon>
        <taxon>metagenomes</taxon>
        <taxon>ecological metagenomes</taxon>
    </lineage>
</organism>
<feature type="domain" description="Aminotransferase class V" evidence="7">
    <location>
        <begin position="1"/>
        <end position="337"/>
    </location>
</feature>
<dbReference type="GO" id="GO:0006534">
    <property type="term" value="P:cysteine metabolic process"/>
    <property type="evidence" value="ECO:0007669"/>
    <property type="project" value="InterPro"/>
</dbReference>
<keyword evidence="5" id="KW-0663">Pyridoxal phosphate</keyword>
<dbReference type="EMBL" id="UINC01006881">
    <property type="protein sequence ID" value="SVA30172.1"/>
    <property type="molecule type" value="Genomic_DNA"/>
</dbReference>
<comment type="similarity">
    <text evidence="2">Belongs to the class-V pyridoxal-phosphate-dependent aminotransferase family. Csd subfamily.</text>
</comment>
<comment type="catalytic activity">
    <reaction evidence="6">
        <text>(sulfur carrier)-H + L-cysteine = (sulfur carrier)-SH + L-alanine</text>
        <dbReference type="Rhea" id="RHEA:43892"/>
        <dbReference type="Rhea" id="RHEA-COMP:14737"/>
        <dbReference type="Rhea" id="RHEA-COMP:14739"/>
        <dbReference type="ChEBI" id="CHEBI:29917"/>
        <dbReference type="ChEBI" id="CHEBI:35235"/>
        <dbReference type="ChEBI" id="CHEBI:57972"/>
        <dbReference type="ChEBI" id="CHEBI:64428"/>
        <dbReference type="EC" id="2.8.1.7"/>
    </reaction>
</comment>
<reference evidence="8" key="1">
    <citation type="submission" date="2018-05" db="EMBL/GenBank/DDBJ databases">
        <authorList>
            <person name="Lanie J.A."/>
            <person name="Ng W.-L."/>
            <person name="Kazmierczak K.M."/>
            <person name="Andrzejewski T.M."/>
            <person name="Davidsen T.M."/>
            <person name="Wayne K.J."/>
            <person name="Tettelin H."/>
            <person name="Glass J.I."/>
            <person name="Rusch D."/>
            <person name="Podicherti R."/>
            <person name="Tsui H.-C.T."/>
            <person name="Winkler M.E."/>
        </authorList>
    </citation>
    <scope>NUCLEOTIDE SEQUENCE</scope>
</reference>
<dbReference type="InterPro" id="IPR010970">
    <property type="entry name" value="Cys_dSase_SufS"/>
</dbReference>
<dbReference type="GO" id="GO:0031071">
    <property type="term" value="F:cysteine desulfurase activity"/>
    <property type="evidence" value="ECO:0007669"/>
    <property type="project" value="UniProtKB-EC"/>
</dbReference>
<dbReference type="PANTHER" id="PTHR43586">
    <property type="entry name" value="CYSTEINE DESULFURASE"/>
    <property type="match status" value="1"/>
</dbReference>
<sequence length="349" mass="39041">MHFLSNASTEAFEGAREKVKNFLNANRVEEIVFTMGATDAINLVAYSYAEPNLIKDDEIILSTLEHHSNIVPWNFLRERKGINIKWVDSDNNGNISVESIRNLVTKKTKIIAITQMSNVLGSIIPLKEIIQFAHSKEILVLVDGCQGIAHQETDIRDLDCDFYVFSGHKLYGPTGVGVLYAKYELLDKMRPWRGGGEMIKEVSKDSISYGNPPYKFEAGTPNFVQVVGLGKAIDYFTERNKEDIFQHEHSISEYAYESLSNMKALKLYGDKNISSPIISFSVEGSHPHDIATIIDNYGVAIRAGHHCAQPLMNFLGVTSTARASIGMYTSKEDIDNLIISLEKAIKIFN</sequence>